<dbReference type="EMBL" id="LCBL01000002">
    <property type="protein sequence ID" value="KKS09227.1"/>
    <property type="molecule type" value="Genomic_DNA"/>
</dbReference>
<dbReference type="Proteomes" id="UP000033869">
    <property type="component" value="Unassembled WGS sequence"/>
</dbReference>
<feature type="compositionally biased region" description="Low complexity" evidence="1">
    <location>
        <begin position="61"/>
        <end position="75"/>
    </location>
</feature>
<keyword evidence="2" id="KW-1133">Transmembrane helix</keyword>
<accession>A0A0G0WAY4</accession>
<reference evidence="3 4" key="1">
    <citation type="journal article" date="2015" name="Nature">
        <title>rRNA introns, odd ribosomes, and small enigmatic genomes across a large radiation of phyla.</title>
        <authorList>
            <person name="Brown C.T."/>
            <person name="Hug L.A."/>
            <person name="Thomas B.C."/>
            <person name="Sharon I."/>
            <person name="Castelle C.J."/>
            <person name="Singh A."/>
            <person name="Wilkins M.J."/>
            <person name="Williams K.H."/>
            <person name="Banfield J.F."/>
        </authorList>
    </citation>
    <scope>NUCLEOTIDE SEQUENCE [LARGE SCALE GENOMIC DNA]</scope>
</reference>
<gene>
    <name evidence="3" type="ORF">UU65_C0002G0005</name>
</gene>
<name>A0A0G0WAY4_UNCC2</name>
<feature type="transmembrane region" description="Helical" evidence="2">
    <location>
        <begin position="21"/>
        <end position="44"/>
    </location>
</feature>
<organism evidence="3 4">
    <name type="scientific">candidate division CPR2 bacterium GW2011_GWC1_41_48</name>
    <dbReference type="NCBI Taxonomy" id="1618344"/>
    <lineage>
        <taxon>Bacteria</taxon>
        <taxon>Bacteria division CPR2</taxon>
    </lineage>
</organism>
<dbReference type="AlphaFoldDB" id="A0A0G0WAY4"/>
<proteinExistence type="predicted"/>
<evidence type="ECO:0000313" key="4">
    <source>
        <dbReference type="Proteomes" id="UP000033869"/>
    </source>
</evidence>
<sequence length="410" mass="45602">MENENNSGEIAQTEPKKSKKIIIYIILGVLLTAGIASGATYYLVAGKKDNKEVAKTDDLSKVTPKPSTTPSVTPKPADTIEYIKSNNHYWALEYGVGNVHINLYDKKGNKLKEYEPVESLDNTQPVNDNLYAFSYSEKSVLKYTSDGKVTKITLPNVEVSSNFKVFPDETKIAWVNLNIGANGGPINSSLGIYDMSGKEISVLTKQTKQDGAFKVYGVSENSKYVYYKEELWGKGGYILFGNVYTEPLKKIDIDSKKITALTSVSEEGFDRFGQNDNEFFFVNNKTDEVVCRDDNGAVKFSIKAPKFWENQGQGHITSDGTYIYYSVAKNNPEAEESKIIKQDIKTGKYEILSESSEKGYAGLIFADGFYDAETLLVESSLNVSTTLTLLNIADKTKSQLMKLSGYYINK</sequence>
<keyword evidence="2" id="KW-0812">Transmembrane</keyword>
<keyword evidence="2" id="KW-0472">Membrane</keyword>
<protein>
    <submittedName>
        <fullName evidence="3">Uncharacterized protein</fullName>
    </submittedName>
</protein>
<feature type="region of interest" description="Disordered" evidence="1">
    <location>
        <begin position="56"/>
        <end position="75"/>
    </location>
</feature>
<evidence type="ECO:0000256" key="2">
    <source>
        <dbReference type="SAM" id="Phobius"/>
    </source>
</evidence>
<dbReference type="SUPFAM" id="SSF69304">
    <property type="entry name" value="Tricorn protease N-terminal domain"/>
    <property type="match status" value="1"/>
</dbReference>
<evidence type="ECO:0000256" key="1">
    <source>
        <dbReference type="SAM" id="MobiDB-lite"/>
    </source>
</evidence>
<comment type="caution">
    <text evidence="3">The sequence shown here is derived from an EMBL/GenBank/DDBJ whole genome shotgun (WGS) entry which is preliminary data.</text>
</comment>
<evidence type="ECO:0000313" key="3">
    <source>
        <dbReference type="EMBL" id="KKS09227.1"/>
    </source>
</evidence>